<dbReference type="Proteomes" id="UP000011115">
    <property type="component" value="Unassembled WGS sequence"/>
</dbReference>
<dbReference type="Gramene" id="PGSC0003DMT400070340">
    <property type="protein sequence ID" value="PGSC0003DMT400070340"/>
    <property type="gene ID" value="PGSC0003DMG401027350"/>
</dbReference>
<reference evidence="2" key="1">
    <citation type="journal article" date="2011" name="Nature">
        <title>Genome sequence and analysis of the tuber crop potato.</title>
        <authorList>
            <consortium name="The Potato Genome Sequencing Consortium"/>
        </authorList>
    </citation>
    <scope>NUCLEOTIDE SEQUENCE [LARGE SCALE GENOMIC DNA]</scope>
    <source>
        <strain evidence="2">cv. DM1-3 516 R44</strain>
    </source>
</reference>
<dbReference type="HOGENOM" id="CLU_3091061_0_0_1"/>
<dbReference type="AlphaFoldDB" id="M1CM06"/>
<name>M1CM06_SOLTU</name>
<dbReference type="InParanoid" id="M1CM06"/>
<dbReference type="PaxDb" id="4113-PGSC0003DMT400070340"/>
<reference evidence="1" key="2">
    <citation type="submission" date="2015-06" db="UniProtKB">
        <authorList>
            <consortium name="EnsemblPlants"/>
        </authorList>
    </citation>
    <scope>IDENTIFICATION</scope>
    <source>
        <strain evidence="1">DM1-3 516 R44</strain>
    </source>
</reference>
<dbReference type="EnsemblPlants" id="PGSC0003DMT400070340">
    <property type="protein sequence ID" value="PGSC0003DMT400070340"/>
    <property type="gene ID" value="PGSC0003DMG401027350"/>
</dbReference>
<accession>M1CM06</accession>
<organism evidence="1 2">
    <name type="scientific">Solanum tuberosum</name>
    <name type="common">Potato</name>
    <dbReference type="NCBI Taxonomy" id="4113"/>
    <lineage>
        <taxon>Eukaryota</taxon>
        <taxon>Viridiplantae</taxon>
        <taxon>Streptophyta</taxon>
        <taxon>Embryophyta</taxon>
        <taxon>Tracheophyta</taxon>
        <taxon>Spermatophyta</taxon>
        <taxon>Magnoliopsida</taxon>
        <taxon>eudicotyledons</taxon>
        <taxon>Gunneridae</taxon>
        <taxon>Pentapetalae</taxon>
        <taxon>asterids</taxon>
        <taxon>lamiids</taxon>
        <taxon>Solanales</taxon>
        <taxon>Solanaceae</taxon>
        <taxon>Solanoideae</taxon>
        <taxon>Solaneae</taxon>
        <taxon>Solanum</taxon>
    </lineage>
</organism>
<evidence type="ECO:0000313" key="1">
    <source>
        <dbReference type="EnsemblPlants" id="PGSC0003DMT400070340"/>
    </source>
</evidence>
<sequence length="52" mass="5849">MASCFHDARSILTMPTLRQRTLQLHKPDFRNSAEDSGSRIAKAAYEGKSKIL</sequence>
<proteinExistence type="predicted"/>
<protein>
    <submittedName>
        <fullName evidence="1">Uncharacterized protein</fullName>
    </submittedName>
</protein>
<evidence type="ECO:0000313" key="2">
    <source>
        <dbReference type="Proteomes" id="UP000011115"/>
    </source>
</evidence>
<keyword evidence="2" id="KW-1185">Reference proteome</keyword>